<dbReference type="KEGG" id="clus:A9F13_15g00715"/>
<evidence type="ECO:0000313" key="2">
    <source>
        <dbReference type="Proteomes" id="UP000195602"/>
    </source>
</evidence>
<gene>
    <name evidence="1" type="ORF">A9F13_15g00715</name>
</gene>
<evidence type="ECO:0000313" key="1">
    <source>
        <dbReference type="EMBL" id="OVF07097.1"/>
    </source>
</evidence>
<dbReference type="AlphaFoldDB" id="A0AA91T0H5"/>
<dbReference type="Proteomes" id="UP000195602">
    <property type="component" value="Unassembled WGS sequence"/>
</dbReference>
<protein>
    <submittedName>
        <fullName evidence="1">Uncharacterized protein</fullName>
    </submittedName>
</protein>
<organism evidence="1 2">
    <name type="scientific">Clavispora lusitaniae</name>
    <name type="common">Candida lusitaniae</name>
    <dbReference type="NCBI Taxonomy" id="36911"/>
    <lineage>
        <taxon>Eukaryota</taxon>
        <taxon>Fungi</taxon>
        <taxon>Dikarya</taxon>
        <taxon>Ascomycota</taxon>
        <taxon>Saccharomycotina</taxon>
        <taxon>Pichiomycetes</taxon>
        <taxon>Metschnikowiaceae</taxon>
        <taxon>Clavispora</taxon>
    </lineage>
</organism>
<proteinExistence type="predicted"/>
<name>A0AA91T0H5_CLALS</name>
<comment type="caution">
    <text evidence="1">The sequence shown here is derived from an EMBL/GenBank/DDBJ whole genome shotgun (WGS) entry which is preliminary data.</text>
</comment>
<accession>A0AA91T0H5</accession>
<dbReference type="EMBL" id="LYUB02000015">
    <property type="protein sequence ID" value="OVF07097.1"/>
    <property type="molecule type" value="Genomic_DNA"/>
</dbReference>
<reference evidence="1 2" key="1">
    <citation type="submission" date="2017-04" db="EMBL/GenBank/DDBJ databases">
        <title>Draft genome of the yeast Clavispora lusitaniae type strain CBS 6936.</title>
        <authorList>
            <person name="Durrens P."/>
            <person name="Klopp C."/>
            <person name="Biteau N."/>
            <person name="Fitton-Ouhabi V."/>
            <person name="Dementhon K."/>
            <person name="Accoceberry I."/>
            <person name="Sherman D.J."/>
            <person name="Noel T."/>
        </authorList>
    </citation>
    <scope>NUCLEOTIDE SEQUENCE [LARGE SCALE GENOMIC DNA]</scope>
    <source>
        <strain evidence="1 2">CBS 6936</strain>
    </source>
</reference>
<sequence length="59" mass="6770">MYWLIQLQNLSPMIDNHINSSKQIINCPQLISLEQSDSYCLYAGVEISCINAMIELQTH</sequence>